<feature type="transmembrane region" description="Helical" evidence="4">
    <location>
        <begin position="300"/>
        <end position="322"/>
    </location>
</feature>
<evidence type="ECO:0000259" key="5">
    <source>
        <dbReference type="PROSITE" id="PS50885"/>
    </source>
</evidence>
<dbReference type="PANTHER" id="PTHR45138">
    <property type="entry name" value="REGULATORY COMPONENTS OF SENSORY TRANSDUCTION SYSTEM"/>
    <property type="match status" value="1"/>
</dbReference>
<dbReference type="Gene3D" id="3.30.450.20">
    <property type="entry name" value="PAS domain"/>
    <property type="match status" value="1"/>
</dbReference>
<dbReference type="InterPro" id="IPR003660">
    <property type="entry name" value="HAMP_dom"/>
</dbReference>
<dbReference type="GO" id="GO:0016020">
    <property type="term" value="C:membrane"/>
    <property type="evidence" value="ECO:0007669"/>
    <property type="project" value="InterPro"/>
</dbReference>
<sequence length="558" mass="60242">MIRTSPTLSLRTQTAGVFGLLVVALSVSLSWGLSAMLTQQIRRDEGQALQVVAQSAAHVLAEELSRRSREVQVIADARELWLQGLDSEIAKAALARSQASNPWNTWIGVADGSGQILAATGGLMVGRNASERPWFEPGSRGIYVGDVHPAKMLAASFPPLPSGEPLRFVDFAAPIRVDGKWLGVLVTHGSWQWADQVVESLAPGNAAERRLETFIFDRLGKMIYAPAGTLAQQLARQQTLPLVAADGRAEPAGVTRWNDGQQYLTSVVAVLPRSAASDLGWTVVSREPVLTAFARARAQAWTVFGMGLLAAALAALLVWWLAGRLTRPLSSIAGAARALEQGAPGAAMPVLRGSAEVAQLSGALSGMTRRLLDLNHQLEERVQQRTAELERANEELSRLALVDPLTLLLNRRGFDEQSRLLIAHARRSQQPLSLVTIDVDHFKRVNDSFGHEAGDQALKVIADTMRRRLRASDVLGRLGGEEFMALLPDTDAEHALALANELRELVAGTPIAEVGQITISCGFTLLDPAHDDMVSALRRADQALYRAKAQGRNRVCAG</sequence>
<proteinExistence type="predicted"/>
<evidence type="ECO:0000256" key="3">
    <source>
        <dbReference type="SAM" id="Coils"/>
    </source>
</evidence>
<dbReference type="SUPFAM" id="SSF158472">
    <property type="entry name" value="HAMP domain-like"/>
    <property type="match status" value="1"/>
</dbReference>
<evidence type="ECO:0000256" key="1">
    <source>
        <dbReference type="ARBA" id="ARBA00012528"/>
    </source>
</evidence>
<dbReference type="InterPro" id="IPR043128">
    <property type="entry name" value="Rev_trsase/Diguanyl_cyclase"/>
</dbReference>
<dbReference type="InParanoid" id="A0A4R6QMD8"/>
<evidence type="ECO:0000256" key="4">
    <source>
        <dbReference type="SAM" id="Phobius"/>
    </source>
</evidence>
<dbReference type="FunFam" id="3.30.70.270:FF:000001">
    <property type="entry name" value="Diguanylate cyclase domain protein"/>
    <property type="match status" value="1"/>
</dbReference>
<dbReference type="Gene3D" id="6.10.340.10">
    <property type="match status" value="1"/>
</dbReference>
<name>A0A4R6QMD8_9BURK</name>
<dbReference type="Proteomes" id="UP000295361">
    <property type="component" value="Unassembled WGS sequence"/>
</dbReference>
<gene>
    <name evidence="7" type="ORF">DES47_10383</name>
</gene>
<dbReference type="GO" id="GO:0052621">
    <property type="term" value="F:diguanylate cyclase activity"/>
    <property type="evidence" value="ECO:0007669"/>
    <property type="project" value="UniProtKB-EC"/>
</dbReference>
<dbReference type="OrthoDB" id="9814866at2"/>
<keyword evidence="3" id="KW-0175">Coiled coil</keyword>
<dbReference type="SUPFAM" id="SSF55073">
    <property type="entry name" value="Nucleotide cyclase"/>
    <property type="match status" value="1"/>
</dbReference>
<dbReference type="CDD" id="cd06225">
    <property type="entry name" value="HAMP"/>
    <property type="match status" value="1"/>
</dbReference>
<protein>
    <recommendedName>
        <fullName evidence="1">diguanylate cyclase</fullName>
        <ecNumber evidence="1">2.7.7.65</ecNumber>
    </recommendedName>
</protein>
<dbReference type="InterPro" id="IPR050469">
    <property type="entry name" value="Diguanylate_Cyclase"/>
</dbReference>
<feature type="domain" description="GGDEF" evidence="6">
    <location>
        <begin position="430"/>
        <end position="558"/>
    </location>
</feature>
<dbReference type="GO" id="GO:0007165">
    <property type="term" value="P:signal transduction"/>
    <property type="evidence" value="ECO:0007669"/>
    <property type="project" value="InterPro"/>
</dbReference>
<feature type="coiled-coil region" evidence="3">
    <location>
        <begin position="375"/>
        <end position="402"/>
    </location>
</feature>
<dbReference type="RefSeq" id="WP_133700906.1">
    <property type="nucleotide sequence ID" value="NZ_SNXS01000003.1"/>
</dbReference>
<reference evidence="7 8" key="1">
    <citation type="submission" date="2019-03" db="EMBL/GenBank/DDBJ databases">
        <title>Genomic Encyclopedia of Type Strains, Phase IV (KMG-IV): sequencing the most valuable type-strain genomes for metagenomic binning, comparative biology and taxonomic classification.</title>
        <authorList>
            <person name="Goeker M."/>
        </authorList>
    </citation>
    <scope>NUCLEOTIDE SEQUENCE [LARGE SCALE GENOMIC DNA]</scope>
    <source>
        <strain evidence="7 8">DSM 16998</strain>
    </source>
</reference>
<keyword evidence="4" id="KW-0472">Membrane</keyword>
<dbReference type="Pfam" id="PF00990">
    <property type="entry name" value="GGDEF"/>
    <property type="match status" value="1"/>
</dbReference>
<keyword evidence="8" id="KW-1185">Reference proteome</keyword>
<dbReference type="EC" id="2.7.7.65" evidence="1"/>
<organism evidence="7 8">
    <name type="scientific">Roseateles toxinivorans</name>
    <dbReference type="NCBI Taxonomy" id="270368"/>
    <lineage>
        <taxon>Bacteria</taxon>
        <taxon>Pseudomonadati</taxon>
        <taxon>Pseudomonadota</taxon>
        <taxon>Betaproteobacteria</taxon>
        <taxon>Burkholderiales</taxon>
        <taxon>Sphaerotilaceae</taxon>
        <taxon>Roseateles</taxon>
    </lineage>
</organism>
<dbReference type="PROSITE" id="PS50887">
    <property type="entry name" value="GGDEF"/>
    <property type="match status" value="1"/>
</dbReference>
<dbReference type="SMART" id="SM00267">
    <property type="entry name" value="GGDEF"/>
    <property type="match status" value="1"/>
</dbReference>
<dbReference type="EMBL" id="SNXS01000003">
    <property type="protein sequence ID" value="TDP71105.1"/>
    <property type="molecule type" value="Genomic_DNA"/>
</dbReference>
<keyword evidence="4" id="KW-1133">Transmembrane helix</keyword>
<dbReference type="PANTHER" id="PTHR45138:SF9">
    <property type="entry name" value="DIGUANYLATE CYCLASE DGCM-RELATED"/>
    <property type="match status" value="1"/>
</dbReference>
<feature type="transmembrane region" description="Helical" evidence="4">
    <location>
        <begin position="15"/>
        <end position="33"/>
    </location>
</feature>
<dbReference type="SMART" id="SM00304">
    <property type="entry name" value="HAMP"/>
    <property type="match status" value="1"/>
</dbReference>
<dbReference type="AlphaFoldDB" id="A0A4R6QMD8"/>
<feature type="domain" description="HAMP" evidence="5">
    <location>
        <begin position="323"/>
        <end position="376"/>
    </location>
</feature>
<evidence type="ECO:0000313" key="7">
    <source>
        <dbReference type="EMBL" id="TDP71105.1"/>
    </source>
</evidence>
<dbReference type="NCBIfam" id="TIGR00254">
    <property type="entry name" value="GGDEF"/>
    <property type="match status" value="1"/>
</dbReference>
<dbReference type="PROSITE" id="PS50885">
    <property type="entry name" value="HAMP"/>
    <property type="match status" value="1"/>
</dbReference>
<dbReference type="CDD" id="cd01949">
    <property type="entry name" value="GGDEF"/>
    <property type="match status" value="1"/>
</dbReference>
<evidence type="ECO:0000259" key="6">
    <source>
        <dbReference type="PROSITE" id="PS50887"/>
    </source>
</evidence>
<keyword evidence="4" id="KW-0812">Transmembrane</keyword>
<dbReference type="InterPro" id="IPR029787">
    <property type="entry name" value="Nucleotide_cyclase"/>
</dbReference>
<dbReference type="InterPro" id="IPR000160">
    <property type="entry name" value="GGDEF_dom"/>
</dbReference>
<dbReference type="Gene3D" id="3.30.70.270">
    <property type="match status" value="1"/>
</dbReference>
<comment type="catalytic activity">
    <reaction evidence="2">
        <text>2 GTP = 3',3'-c-di-GMP + 2 diphosphate</text>
        <dbReference type="Rhea" id="RHEA:24898"/>
        <dbReference type="ChEBI" id="CHEBI:33019"/>
        <dbReference type="ChEBI" id="CHEBI:37565"/>
        <dbReference type="ChEBI" id="CHEBI:58805"/>
        <dbReference type="EC" id="2.7.7.65"/>
    </reaction>
</comment>
<evidence type="ECO:0000313" key="8">
    <source>
        <dbReference type="Proteomes" id="UP000295361"/>
    </source>
</evidence>
<accession>A0A4R6QMD8</accession>
<evidence type="ECO:0000256" key="2">
    <source>
        <dbReference type="ARBA" id="ARBA00034247"/>
    </source>
</evidence>
<comment type="caution">
    <text evidence="7">The sequence shown here is derived from an EMBL/GenBank/DDBJ whole genome shotgun (WGS) entry which is preliminary data.</text>
</comment>